<dbReference type="Pfam" id="PF07883">
    <property type="entry name" value="Cupin_2"/>
    <property type="match status" value="1"/>
</dbReference>
<dbReference type="CDD" id="cd02226">
    <property type="entry name" value="cupin_YdbB-like"/>
    <property type="match status" value="1"/>
</dbReference>
<dbReference type="AlphaFoldDB" id="A0A1I1S1P9"/>
<organism evidence="3 4">
    <name type="scientific">Streptomyces aidingensis</name>
    <dbReference type="NCBI Taxonomy" id="910347"/>
    <lineage>
        <taxon>Bacteria</taxon>
        <taxon>Bacillati</taxon>
        <taxon>Actinomycetota</taxon>
        <taxon>Actinomycetes</taxon>
        <taxon>Kitasatosporales</taxon>
        <taxon>Streptomycetaceae</taxon>
        <taxon>Streptomyces</taxon>
    </lineage>
</organism>
<protein>
    <submittedName>
        <fullName evidence="3">Mannose-6-phosphate isomerase, cupin superfamily</fullName>
    </submittedName>
</protein>
<dbReference type="RefSeq" id="WP_093840759.1">
    <property type="nucleotide sequence ID" value="NZ_FOLM01000014.1"/>
</dbReference>
<dbReference type="SUPFAM" id="SSF51182">
    <property type="entry name" value="RmlC-like cupins"/>
    <property type="match status" value="1"/>
</dbReference>
<feature type="domain" description="Cupin type-2" evidence="2">
    <location>
        <begin position="39"/>
        <end position="95"/>
    </location>
</feature>
<gene>
    <name evidence="3" type="ORF">SAMN05421773_114143</name>
</gene>
<dbReference type="OrthoDB" id="9794183at2"/>
<dbReference type="InterPro" id="IPR014710">
    <property type="entry name" value="RmlC-like_jellyroll"/>
</dbReference>
<dbReference type="PANTHER" id="PTHR36114">
    <property type="entry name" value="16.7 KDA PROTEIN IN WHIE LOCUS"/>
    <property type="match status" value="1"/>
</dbReference>
<dbReference type="InterPro" id="IPR011051">
    <property type="entry name" value="RmlC_Cupin_sf"/>
</dbReference>
<proteinExistence type="predicted"/>
<dbReference type="Proteomes" id="UP000199207">
    <property type="component" value="Unassembled WGS sequence"/>
</dbReference>
<feature type="region of interest" description="Disordered" evidence="1">
    <location>
        <begin position="81"/>
        <end position="131"/>
    </location>
</feature>
<accession>A0A1I1S1P9</accession>
<dbReference type="InterPro" id="IPR052044">
    <property type="entry name" value="PKS_Associated_Protein"/>
</dbReference>
<dbReference type="GO" id="GO:0016853">
    <property type="term" value="F:isomerase activity"/>
    <property type="evidence" value="ECO:0007669"/>
    <property type="project" value="UniProtKB-KW"/>
</dbReference>
<name>A0A1I1S1P9_9ACTN</name>
<dbReference type="STRING" id="910347.SAMN05421773_114143"/>
<sequence>MDNNPIALADALATFDALWSPRIVTRVNDYDVRVAKVRGEHLWHVHEDTDEFFLVIEGGLDIALREPGGERTVRLPRGSAFTVPRGTEHKPSSPEGASILVFEPAGTSSVGDRHDDIPAHVDATTGHALGT</sequence>
<evidence type="ECO:0000313" key="3">
    <source>
        <dbReference type="EMBL" id="SFD40456.1"/>
    </source>
</evidence>
<evidence type="ECO:0000313" key="4">
    <source>
        <dbReference type="Proteomes" id="UP000199207"/>
    </source>
</evidence>
<dbReference type="Gene3D" id="2.60.120.10">
    <property type="entry name" value="Jelly Rolls"/>
    <property type="match status" value="1"/>
</dbReference>
<keyword evidence="3" id="KW-0413">Isomerase</keyword>
<evidence type="ECO:0000259" key="2">
    <source>
        <dbReference type="Pfam" id="PF07883"/>
    </source>
</evidence>
<keyword evidence="4" id="KW-1185">Reference proteome</keyword>
<dbReference type="InterPro" id="IPR013096">
    <property type="entry name" value="Cupin_2"/>
</dbReference>
<dbReference type="EMBL" id="FOLM01000014">
    <property type="protein sequence ID" value="SFD40456.1"/>
    <property type="molecule type" value="Genomic_DNA"/>
</dbReference>
<evidence type="ECO:0000256" key="1">
    <source>
        <dbReference type="SAM" id="MobiDB-lite"/>
    </source>
</evidence>
<reference evidence="3 4" key="1">
    <citation type="submission" date="2016-10" db="EMBL/GenBank/DDBJ databases">
        <authorList>
            <person name="de Groot N.N."/>
        </authorList>
    </citation>
    <scope>NUCLEOTIDE SEQUENCE [LARGE SCALE GENOMIC DNA]</scope>
    <source>
        <strain evidence="3 4">CGMCC 4.5739</strain>
    </source>
</reference>
<dbReference type="PANTHER" id="PTHR36114:SF1">
    <property type="entry name" value="16.7 KDA PROTEIN IN WHIE LOCUS"/>
    <property type="match status" value="1"/>
</dbReference>